<feature type="domain" description="Leucine-binding protein" evidence="6">
    <location>
        <begin position="36"/>
        <end position="372"/>
    </location>
</feature>
<evidence type="ECO:0000313" key="7">
    <source>
        <dbReference type="EMBL" id="GAA4353786.1"/>
    </source>
</evidence>
<comment type="similarity">
    <text evidence="1">Belongs to the leucine-binding protein family.</text>
</comment>
<keyword evidence="4" id="KW-0029">Amino-acid transport</keyword>
<dbReference type="PANTHER" id="PTHR30483:SF6">
    <property type="entry name" value="PERIPLASMIC BINDING PROTEIN OF ABC TRANSPORTER FOR NATURAL AMINO ACIDS"/>
    <property type="match status" value="1"/>
</dbReference>
<evidence type="ECO:0000256" key="4">
    <source>
        <dbReference type="ARBA" id="ARBA00022970"/>
    </source>
</evidence>
<sequence>MKSIVRFGRQSVLACVVAAAALPLSALAQEIPVMSIAAITGPAAFAGVAENNGIRLAVDEANQKGAFGAARIRLIEGDNGTDKAQAISLAEQAIKRHQVVLSIGPTVSPDAMAIGPVFNQARTPMLSFATSNAITQAGPYVFRIQMSPSETVPPLVRHIVDKVKARKVAIVFDRSNDGFVEGKNIFADAMKAAGAPVVAEEAVLARDSNFLPLVTKLSAMDIDGIYFITLVEQAANIMIQLKQAGLPEKVKFYGEQGLASPRLTAIGGKAVEGTTFPGQFLAGVDRPLNRAFEQAYRARYKTEPDFFAAVGYSAGLVAAEAIRNAGPNPTRDGVRDAIDKLRDVPVVVGNGLWNHKDRNGLYGVVITSVKDGKFVAIP</sequence>
<dbReference type="InterPro" id="IPR028081">
    <property type="entry name" value="Leu-bd"/>
</dbReference>
<feature type="signal peptide" evidence="5">
    <location>
        <begin position="1"/>
        <end position="28"/>
    </location>
</feature>
<dbReference type="Proteomes" id="UP001500975">
    <property type="component" value="Unassembled WGS sequence"/>
</dbReference>
<keyword evidence="3 5" id="KW-0732">Signal</keyword>
<dbReference type="PANTHER" id="PTHR30483">
    <property type="entry name" value="LEUCINE-SPECIFIC-BINDING PROTEIN"/>
    <property type="match status" value="1"/>
</dbReference>
<protein>
    <submittedName>
        <fullName evidence="7">ABC transporter substrate-binding protein</fullName>
    </submittedName>
</protein>
<evidence type="ECO:0000259" key="6">
    <source>
        <dbReference type="Pfam" id="PF13458"/>
    </source>
</evidence>
<evidence type="ECO:0000256" key="2">
    <source>
        <dbReference type="ARBA" id="ARBA00022448"/>
    </source>
</evidence>
<feature type="chain" id="PRO_5046178840" evidence="5">
    <location>
        <begin position="29"/>
        <end position="378"/>
    </location>
</feature>
<gene>
    <name evidence="7" type="ORF">GCM10023165_44370</name>
</gene>
<evidence type="ECO:0000256" key="3">
    <source>
        <dbReference type="ARBA" id="ARBA00022729"/>
    </source>
</evidence>
<evidence type="ECO:0000313" key="8">
    <source>
        <dbReference type="Proteomes" id="UP001500975"/>
    </source>
</evidence>
<dbReference type="InterPro" id="IPR051010">
    <property type="entry name" value="BCAA_transport"/>
</dbReference>
<dbReference type="Gene3D" id="3.40.50.2300">
    <property type="match status" value="2"/>
</dbReference>
<dbReference type="InterPro" id="IPR000709">
    <property type="entry name" value="Leu_Ile_Val-bd"/>
</dbReference>
<keyword evidence="2" id="KW-0813">Transport</keyword>
<dbReference type="Pfam" id="PF13458">
    <property type="entry name" value="Peripla_BP_6"/>
    <property type="match status" value="1"/>
</dbReference>
<dbReference type="EMBL" id="BAABGJ010000079">
    <property type="protein sequence ID" value="GAA4353786.1"/>
    <property type="molecule type" value="Genomic_DNA"/>
</dbReference>
<reference evidence="8" key="1">
    <citation type="journal article" date="2019" name="Int. J. Syst. Evol. Microbiol.">
        <title>The Global Catalogue of Microorganisms (GCM) 10K type strain sequencing project: providing services to taxonomists for standard genome sequencing and annotation.</title>
        <authorList>
            <consortium name="The Broad Institute Genomics Platform"/>
            <consortium name="The Broad Institute Genome Sequencing Center for Infectious Disease"/>
            <person name="Wu L."/>
            <person name="Ma J."/>
        </authorList>
    </citation>
    <scope>NUCLEOTIDE SEQUENCE [LARGE SCALE GENOMIC DNA]</scope>
    <source>
        <strain evidence="8">JCM 17804</strain>
    </source>
</reference>
<comment type="caution">
    <text evidence="7">The sequence shown here is derived from an EMBL/GenBank/DDBJ whole genome shotgun (WGS) entry which is preliminary data.</text>
</comment>
<accession>A0ABP8I9A9</accession>
<dbReference type="RefSeq" id="WP_345540685.1">
    <property type="nucleotide sequence ID" value="NZ_BAABGJ010000079.1"/>
</dbReference>
<dbReference type="SUPFAM" id="SSF53822">
    <property type="entry name" value="Periplasmic binding protein-like I"/>
    <property type="match status" value="1"/>
</dbReference>
<organism evidence="7 8">
    <name type="scientific">Variovorax defluvii</name>
    <dbReference type="NCBI Taxonomy" id="913761"/>
    <lineage>
        <taxon>Bacteria</taxon>
        <taxon>Pseudomonadati</taxon>
        <taxon>Pseudomonadota</taxon>
        <taxon>Betaproteobacteria</taxon>
        <taxon>Burkholderiales</taxon>
        <taxon>Comamonadaceae</taxon>
        <taxon>Variovorax</taxon>
    </lineage>
</organism>
<name>A0ABP8I9A9_9BURK</name>
<proteinExistence type="inferred from homology"/>
<dbReference type="InterPro" id="IPR028082">
    <property type="entry name" value="Peripla_BP_I"/>
</dbReference>
<evidence type="ECO:0000256" key="5">
    <source>
        <dbReference type="SAM" id="SignalP"/>
    </source>
</evidence>
<evidence type="ECO:0000256" key="1">
    <source>
        <dbReference type="ARBA" id="ARBA00010062"/>
    </source>
</evidence>
<dbReference type="PRINTS" id="PR00337">
    <property type="entry name" value="LEUILEVALBP"/>
</dbReference>
<keyword evidence="8" id="KW-1185">Reference proteome</keyword>